<dbReference type="EMBL" id="UINC01000512">
    <property type="protein sequence ID" value="SUZ56617.1"/>
    <property type="molecule type" value="Genomic_DNA"/>
</dbReference>
<feature type="domain" description="Metallo-beta-lactamase" evidence="5">
    <location>
        <begin position="19"/>
        <end position="227"/>
    </location>
</feature>
<keyword evidence="2" id="KW-0479">Metal-binding</keyword>
<dbReference type="InterPro" id="IPR036866">
    <property type="entry name" value="RibonucZ/Hydroxyglut_hydro"/>
</dbReference>
<evidence type="ECO:0000259" key="5">
    <source>
        <dbReference type="SMART" id="SM00849"/>
    </source>
</evidence>
<accession>A0A381NQ08</accession>
<name>A0A381NQ08_9ZZZZ</name>
<dbReference type="Gene3D" id="3.60.15.10">
    <property type="entry name" value="Ribonuclease Z/Hydroxyacylglutathione hydrolase-like"/>
    <property type="match status" value="1"/>
</dbReference>
<evidence type="ECO:0000256" key="3">
    <source>
        <dbReference type="ARBA" id="ARBA00022801"/>
    </source>
</evidence>
<dbReference type="AlphaFoldDB" id="A0A381NQ08"/>
<feature type="non-terminal residue" evidence="6">
    <location>
        <position position="1"/>
    </location>
</feature>
<dbReference type="GO" id="GO:0046872">
    <property type="term" value="F:metal ion binding"/>
    <property type="evidence" value="ECO:0007669"/>
    <property type="project" value="UniProtKB-KW"/>
</dbReference>
<evidence type="ECO:0000313" key="6">
    <source>
        <dbReference type="EMBL" id="SUZ56617.1"/>
    </source>
</evidence>
<evidence type="ECO:0000256" key="2">
    <source>
        <dbReference type="ARBA" id="ARBA00022723"/>
    </source>
</evidence>
<gene>
    <name evidence="6" type="ORF">METZ01_LOCUS9471</name>
</gene>
<evidence type="ECO:0000256" key="4">
    <source>
        <dbReference type="ARBA" id="ARBA00022833"/>
    </source>
</evidence>
<dbReference type="InterPro" id="IPR001279">
    <property type="entry name" value="Metallo-B-lactamas"/>
</dbReference>
<dbReference type="PANTHER" id="PTHR42978">
    <property type="entry name" value="QUORUM-QUENCHING LACTONASE YTNP-RELATED-RELATED"/>
    <property type="match status" value="1"/>
</dbReference>
<dbReference type="SMART" id="SM00849">
    <property type="entry name" value="Lactamase_B"/>
    <property type="match status" value="1"/>
</dbReference>
<dbReference type="Pfam" id="PF00753">
    <property type="entry name" value="Lactamase_B"/>
    <property type="match status" value="1"/>
</dbReference>
<reference evidence="6" key="1">
    <citation type="submission" date="2018-05" db="EMBL/GenBank/DDBJ databases">
        <authorList>
            <person name="Lanie J.A."/>
            <person name="Ng W.-L."/>
            <person name="Kazmierczak K.M."/>
            <person name="Andrzejewski T.M."/>
            <person name="Davidsen T.M."/>
            <person name="Wayne K.J."/>
            <person name="Tettelin H."/>
            <person name="Glass J.I."/>
            <person name="Rusch D."/>
            <person name="Podicherti R."/>
            <person name="Tsui H.-C.T."/>
            <person name="Winkler M.E."/>
        </authorList>
    </citation>
    <scope>NUCLEOTIDE SEQUENCE</scope>
</reference>
<comment type="similarity">
    <text evidence="1">Belongs to the metallo-beta-lactamase superfamily.</text>
</comment>
<dbReference type="SUPFAM" id="SSF56281">
    <property type="entry name" value="Metallo-hydrolase/oxidoreductase"/>
    <property type="match status" value="1"/>
</dbReference>
<organism evidence="6">
    <name type="scientific">marine metagenome</name>
    <dbReference type="NCBI Taxonomy" id="408172"/>
    <lineage>
        <taxon>unclassified sequences</taxon>
        <taxon>metagenomes</taxon>
        <taxon>ecological metagenomes</taxon>
    </lineage>
</organism>
<protein>
    <recommendedName>
        <fullName evidence="5">Metallo-beta-lactamase domain-containing protein</fullName>
    </recommendedName>
</protein>
<dbReference type="CDD" id="cd16277">
    <property type="entry name" value="metallo-hydrolase-like_MBL-fold"/>
    <property type="match status" value="1"/>
</dbReference>
<sequence>KMPWLQPHFADSDGNTIASIHALILETPDKCIMVDTCIGNDKQRHIPEWNMLHTKFLENLERAGYSTEKIDTVLCTHMHTDHVGWNTVLTNDQWEPTFKKADYLFGKKEWEHTEKQLKNPLFAEFINDSIIPIIESGLVKFVEMDEEICEGITLEPTTGHTPGHVSIRINSEGHKAAITGDFLHHPSQMEKLEWESIADWDKELAKKTRKSKLSEYADENILVFGTHFATPSAGYVKRQKDHFTYEVKHPDNSY</sequence>
<evidence type="ECO:0000256" key="1">
    <source>
        <dbReference type="ARBA" id="ARBA00007749"/>
    </source>
</evidence>
<proteinExistence type="inferred from homology"/>
<keyword evidence="3" id="KW-0378">Hydrolase</keyword>
<dbReference type="InterPro" id="IPR051013">
    <property type="entry name" value="MBL_superfamily_lactonases"/>
</dbReference>
<dbReference type="PANTHER" id="PTHR42978:SF6">
    <property type="entry name" value="QUORUM-QUENCHING LACTONASE YTNP-RELATED"/>
    <property type="match status" value="1"/>
</dbReference>
<dbReference type="GO" id="GO:0016787">
    <property type="term" value="F:hydrolase activity"/>
    <property type="evidence" value="ECO:0007669"/>
    <property type="project" value="UniProtKB-KW"/>
</dbReference>
<keyword evidence="4" id="KW-0862">Zinc</keyword>